<protein>
    <submittedName>
        <fullName evidence="1">Uncharacterized protein</fullName>
    </submittedName>
</protein>
<reference evidence="1 2" key="1">
    <citation type="journal article" date="2014" name="Nature">
        <title>The genome of the recently domesticated crop plant sugar beet (Beta vulgaris).</title>
        <authorList>
            <person name="Dohm J.C."/>
            <person name="Minoche A.E."/>
            <person name="Holtgrawe D."/>
            <person name="Capella-Gutierrez S."/>
            <person name="Zakrzewski F."/>
            <person name="Tafer H."/>
            <person name="Rupp O."/>
            <person name="Sorensen T.R."/>
            <person name="Stracke R."/>
            <person name="Reinhardt R."/>
            <person name="Goesmann A."/>
            <person name="Kraft T."/>
            <person name="Schulz B."/>
            <person name="Stadler P.F."/>
            <person name="Schmidt T."/>
            <person name="Gabaldon T."/>
            <person name="Lehrach H."/>
            <person name="Weisshaar B."/>
            <person name="Himmelbauer H."/>
        </authorList>
    </citation>
    <scope>NUCLEOTIDE SEQUENCE [LARGE SCALE GENOMIC DNA]</scope>
    <source>
        <tissue evidence="1">Taproot</tissue>
    </source>
</reference>
<dbReference type="AlphaFoldDB" id="A0A0J8B058"/>
<dbReference type="Proteomes" id="UP000035740">
    <property type="component" value="Unassembled WGS sequence"/>
</dbReference>
<proteinExistence type="predicted"/>
<evidence type="ECO:0000313" key="2">
    <source>
        <dbReference type="Proteomes" id="UP000035740"/>
    </source>
</evidence>
<organism evidence="1 2">
    <name type="scientific">Beta vulgaris subsp. vulgaris</name>
    <name type="common">Beet</name>
    <dbReference type="NCBI Taxonomy" id="3555"/>
    <lineage>
        <taxon>Eukaryota</taxon>
        <taxon>Viridiplantae</taxon>
        <taxon>Streptophyta</taxon>
        <taxon>Embryophyta</taxon>
        <taxon>Tracheophyta</taxon>
        <taxon>Spermatophyta</taxon>
        <taxon>Magnoliopsida</taxon>
        <taxon>eudicotyledons</taxon>
        <taxon>Gunneridae</taxon>
        <taxon>Pentapetalae</taxon>
        <taxon>Caryophyllales</taxon>
        <taxon>Chenopodiaceae</taxon>
        <taxon>Betoideae</taxon>
        <taxon>Beta</taxon>
    </lineage>
</organism>
<feature type="non-terminal residue" evidence="1">
    <location>
        <position position="238"/>
    </location>
</feature>
<dbReference type="Gramene" id="KMS93273">
    <property type="protein sequence ID" value="KMS93273"/>
    <property type="gene ID" value="BVRB_033140"/>
</dbReference>
<sequence length="238" mass="26677">YDEQFENGVFSYSLHSANTQRYFAHHEHKKQAKMLVARDFLRNEAPDLLELFDNKMSNNNGRKCSVFKLRQTPVTDSGFGKTTKARTSSAVTASHPYSRLSPAALSPLSDSQRRSVAACRILGEIDRGEVITPCDAFESLQEGLGLPRAIVNCSQLGNRLFNVTVDDGNRIYGQAQHALKPQAKLLAYEDAIRSAAPEIWSKLRVNEYASYQCSIRQFQSNEDVLHEYIVEIFGLSVA</sequence>
<gene>
    <name evidence="1" type="ORF">BVRB_033140</name>
</gene>
<name>A0A0J8B058_BETVV</name>
<dbReference type="EMBL" id="KQ104736">
    <property type="protein sequence ID" value="KMS93273.1"/>
    <property type="molecule type" value="Genomic_DNA"/>
</dbReference>
<feature type="non-terminal residue" evidence="1">
    <location>
        <position position="1"/>
    </location>
</feature>
<accession>A0A0J8B058</accession>
<keyword evidence="2" id="KW-1185">Reference proteome</keyword>
<evidence type="ECO:0000313" key="1">
    <source>
        <dbReference type="EMBL" id="KMS93273.1"/>
    </source>
</evidence>